<evidence type="ECO:0000256" key="1">
    <source>
        <dbReference type="SAM" id="Phobius"/>
    </source>
</evidence>
<keyword evidence="1" id="KW-1133">Transmembrane helix</keyword>
<sequence length="86" mass="9455">MRIIEDGNLTDWMCTVLIVAGAAISYLTVEFATPSYFSASLALLGFAAMAIGGLCGRARFLKIRPFGTGYKKARKSYETQRDKEHS</sequence>
<feature type="transmembrane region" description="Helical" evidence="1">
    <location>
        <begin position="12"/>
        <end position="29"/>
    </location>
</feature>
<feature type="transmembrane region" description="Helical" evidence="1">
    <location>
        <begin position="35"/>
        <end position="55"/>
    </location>
</feature>
<evidence type="ECO:0008006" key="4">
    <source>
        <dbReference type="Google" id="ProtNLM"/>
    </source>
</evidence>
<evidence type="ECO:0000313" key="2">
    <source>
        <dbReference type="EMBL" id="VVE69528.1"/>
    </source>
</evidence>
<dbReference type="EMBL" id="CABPSP010000010">
    <property type="protein sequence ID" value="VVE69528.1"/>
    <property type="molecule type" value="Genomic_DNA"/>
</dbReference>
<dbReference type="AlphaFoldDB" id="A0A5E5A8N0"/>
<dbReference type="OrthoDB" id="9104095at2"/>
<protein>
    <recommendedName>
        <fullName evidence="4">Transmembrane protein</fullName>
    </recommendedName>
</protein>
<keyword evidence="1" id="KW-0472">Membrane</keyword>
<reference evidence="2 3" key="1">
    <citation type="submission" date="2019-08" db="EMBL/GenBank/DDBJ databases">
        <authorList>
            <person name="Peeters C."/>
        </authorList>
    </citation>
    <scope>NUCLEOTIDE SEQUENCE [LARGE SCALE GENOMIC DNA]</scope>
    <source>
        <strain evidence="2 3">LMG 31117</strain>
    </source>
</reference>
<name>A0A5E5A8N0_9BURK</name>
<gene>
    <name evidence="2" type="ORF">PAN31117_03359</name>
</gene>
<dbReference type="Proteomes" id="UP000383122">
    <property type="component" value="Unassembled WGS sequence"/>
</dbReference>
<keyword evidence="3" id="KW-1185">Reference proteome</keyword>
<organism evidence="2 3">
    <name type="scientific">Pandoraea anapnoica</name>
    <dbReference type="NCBI Taxonomy" id="2508301"/>
    <lineage>
        <taxon>Bacteria</taxon>
        <taxon>Pseudomonadati</taxon>
        <taxon>Pseudomonadota</taxon>
        <taxon>Betaproteobacteria</taxon>
        <taxon>Burkholderiales</taxon>
        <taxon>Burkholderiaceae</taxon>
        <taxon>Pandoraea</taxon>
    </lineage>
</organism>
<keyword evidence="1" id="KW-0812">Transmembrane</keyword>
<accession>A0A5E5A8N0</accession>
<proteinExistence type="predicted"/>
<evidence type="ECO:0000313" key="3">
    <source>
        <dbReference type="Proteomes" id="UP000383122"/>
    </source>
</evidence>